<sequence length="37" mass="3946">MSMEAVMASLAVGLLVIILSPFALLAVVAWIIFREGL</sequence>
<keyword evidence="3" id="KW-1185">Reference proteome</keyword>
<feature type="transmembrane region" description="Helical" evidence="1">
    <location>
        <begin position="6"/>
        <end position="33"/>
    </location>
</feature>
<dbReference type="PATRIC" id="fig|742742.3.peg.399"/>
<proteinExistence type="predicted"/>
<evidence type="ECO:0000313" key="2">
    <source>
        <dbReference type="EMBL" id="EGX67404.1"/>
    </source>
</evidence>
<keyword evidence="1" id="KW-0472">Membrane</keyword>
<keyword evidence="1" id="KW-1133">Transmembrane helix</keyword>
<reference evidence="2 3" key="1">
    <citation type="submission" date="2011-06" db="EMBL/GenBank/DDBJ databases">
        <title>The Genome Sequence of Collinsella tanakaei YIT 12063.</title>
        <authorList>
            <consortium name="The Broad Institute Genome Sequencing Platform"/>
            <person name="Earl A."/>
            <person name="Ward D."/>
            <person name="Feldgarden M."/>
            <person name="Gevers D."/>
            <person name="Morotomi M."/>
            <person name="Young S.K."/>
            <person name="Zeng Q."/>
            <person name="Gargeya S."/>
            <person name="Fitzgerald M."/>
            <person name="Haas B."/>
            <person name="Abouelleil A."/>
            <person name="Alvarado L."/>
            <person name="Arachchi H.M."/>
            <person name="Berlin A."/>
            <person name="Brown A."/>
            <person name="Chapman S.B."/>
            <person name="Chen Z."/>
            <person name="Dunbar C."/>
            <person name="Freedman E."/>
            <person name="Gearin G."/>
            <person name="Gellesch M."/>
            <person name="Goldberg J."/>
            <person name="Griggs A."/>
            <person name="Gujja S."/>
            <person name="Heiman D."/>
            <person name="Howarth C."/>
            <person name="Larson L."/>
            <person name="Lui A."/>
            <person name="MacDonald P.J.P."/>
            <person name="Mehta T."/>
            <person name="Montmayeur A."/>
            <person name="Murphy C."/>
            <person name="Neiman D."/>
            <person name="Pearson M."/>
            <person name="Priest M."/>
            <person name="Roberts A."/>
            <person name="Saif S."/>
            <person name="Shea T."/>
            <person name="Shenoy N."/>
            <person name="Sisk P."/>
            <person name="Stolte C."/>
            <person name="Sykes S."/>
            <person name="Wortman J."/>
            <person name="Nusbaum C."/>
            <person name="Birren B."/>
        </authorList>
    </citation>
    <scope>NUCLEOTIDE SEQUENCE [LARGE SCALE GENOMIC DNA]</scope>
    <source>
        <strain evidence="2 3">YIT 12063</strain>
    </source>
</reference>
<comment type="caution">
    <text evidence="2">The sequence shown here is derived from an EMBL/GenBank/DDBJ whole genome shotgun (WGS) entry which is preliminary data.</text>
</comment>
<dbReference type="Proteomes" id="UP000004830">
    <property type="component" value="Unassembled WGS sequence"/>
</dbReference>
<evidence type="ECO:0000256" key="1">
    <source>
        <dbReference type="SAM" id="Phobius"/>
    </source>
</evidence>
<name>G1WGF3_9ACTN</name>
<gene>
    <name evidence="2" type="ORF">HMPREF9452_00416</name>
</gene>
<accession>G1WGF3</accession>
<organism evidence="2 3">
    <name type="scientific">Collinsella tanakaei YIT 12063</name>
    <dbReference type="NCBI Taxonomy" id="742742"/>
    <lineage>
        <taxon>Bacteria</taxon>
        <taxon>Bacillati</taxon>
        <taxon>Actinomycetota</taxon>
        <taxon>Coriobacteriia</taxon>
        <taxon>Coriobacteriales</taxon>
        <taxon>Coriobacteriaceae</taxon>
        <taxon>Collinsella</taxon>
    </lineage>
</organism>
<protein>
    <submittedName>
        <fullName evidence="2">Uncharacterized protein</fullName>
    </submittedName>
</protein>
<dbReference type="STRING" id="742742.HMPREF9452_00416"/>
<dbReference type="EMBL" id="ADLS01000006">
    <property type="protein sequence ID" value="EGX67404.1"/>
    <property type="molecule type" value="Genomic_DNA"/>
</dbReference>
<keyword evidence="1" id="KW-0812">Transmembrane</keyword>
<dbReference type="HOGENOM" id="CLU_3342572_0_0_11"/>
<evidence type="ECO:0000313" key="3">
    <source>
        <dbReference type="Proteomes" id="UP000004830"/>
    </source>
</evidence>
<dbReference type="AlphaFoldDB" id="G1WGF3"/>